<dbReference type="EMBL" id="UGQB01000002">
    <property type="protein sequence ID" value="STZ01566.1"/>
    <property type="molecule type" value="Genomic_DNA"/>
</dbReference>
<reference evidence="2 3" key="1">
    <citation type="submission" date="2018-06" db="EMBL/GenBank/DDBJ databases">
        <authorList>
            <consortium name="Pathogen Informatics"/>
            <person name="Doyle S."/>
        </authorList>
    </citation>
    <scope>NUCLEOTIDE SEQUENCE [LARGE SCALE GENOMIC DNA]</scope>
    <source>
        <strain evidence="2 3">NCTC12877</strain>
    </source>
</reference>
<sequence length="55" mass="5913">MKVLILLACMFMGIGMPVSLYYSTPSLGLLPCLAFGILSFVGFSLVGLILARNME</sequence>
<keyword evidence="3" id="KW-1185">Reference proteome</keyword>
<feature type="transmembrane region" description="Helical" evidence="1">
    <location>
        <begin position="27"/>
        <end position="51"/>
    </location>
</feature>
<keyword evidence="1" id="KW-1133">Transmembrane helix</keyword>
<evidence type="ECO:0000313" key="3">
    <source>
        <dbReference type="Proteomes" id="UP000254065"/>
    </source>
</evidence>
<proteinExistence type="predicted"/>
<dbReference type="AlphaFoldDB" id="A0A378QL16"/>
<dbReference type="RefSeq" id="WP_172461996.1">
    <property type="nucleotide sequence ID" value="NZ_UGQB01000002.1"/>
</dbReference>
<evidence type="ECO:0000313" key="2">
    <source>
        <dbReference type="EMBL" id="STZ01566.1"/>
    </source>
</evidence>
<dbReference type="Proteomes" id="UP000254065">
    <property type="component" value="Unassembled WGS sequence"/>
</dbReference>
<gene>
    <name evidence="2" type="ORF">NCTC12877_00029</name>
</gene>
<organism evidence="2 3">
    <name type="scientific">Moraxella caprae</name>
    <dbReference type="NCBI Taxonomy" id="90240"/>
    <lineage>
        <taxon>Bacteria</taxon>
        <taxon>Pseudomonadati</taxon>
        <taxon>Pseudomonadota</taxon>
        <taxon>Gammaproteobacteria</taxon>
        <taxon>Moraxellales</taxon>
        <taxon>Moraxellaceae</taxon>
        <taxon>Moraxella</taxon>
    </lineage>
</organism>
<keyword evidence="1" id="KW-0472">Membrane</keyword>
<protein>
    <submittedName>
        <fullName evidence="2">Uncharacterized protein</fullName>
    </submittedName>
</protein>
<keyword evidence="1" id="KW-0812">Transmembrane</keyword>
<evidence type="ECO:0000256" key="1">
    <source>
        <dbReference type="SAM" id="Phobius"/>
    </source>
</evidence>
<name>A0A378QL16_9GAMM</name>
<accession>A0A378QL16</accession>